<evidence type="ECO:0000259" key="8">
    <source>
        <dbReference type="PROSITE" id="PS50850"/>
    </source>
</evidence>
<feature type="transmembrane region" description="Helical" evidence="7">
    <location>
        <begin position="144"/>
        <end position="165"/>
    </location>
</feature>
<evidence type="ECO:0000256" key="6">
    <source>
        <dbReference type="ARBA" id="ARBA00023136"/>
    </source>
</evidence>
<accession>A0ABS0T972</accession>
<keyword evidence="10" id="KW-1185">Reference proteome</keyword>
<keyword evidence="4 7" id="KW-0812">Transmembrane</keyword>
<organism evidence="9 10">
    <name type="scientific">Staphylococcus canis</name>
    <dbReference type="NCBI Taxonomy" id="2724942"/>
    <lineage>
        <taxon>Bacteria</taxon>
        <taxon>Bacillati</taxon>
        <taxon>Bacillota</taxon>
        <taxon>Bacilli</taxon>
        <taxon>Bacillales</taxon>
        <taxon>Staphylococcaceae</taxon>
        <taxon>Staphylococcus</taxon>
    </lineage>
</organism>
<feature type="transmembrane region" description="Helical" evidence="7">
    <location>
        <begin position="171"/>
        <end position="190"/>
    </location>
</feature>
<keyword evidence="3" id="KW-1003">Cell membrane</keyword>
<keyword evidence="5 7" id="KW-1133">Transmembrane helix</keyword>
<evidence type="ECO:0000256" key="1">
    <source>
        <dbReference type="ARBA" id="ARBA00004651"/>
    </source>
</evidence>
<feature type="domain" description="Major facilitator superfamily (MFS) profile" evidence="8">
    <location>
        <begin position="20"/>
        <end position="399"/>
    </location>
</feature>
<evidence type="ECO:0000256" key="3">
    <source>
        <dbReference type="ARBA" id="ARBA00022475"/>
    </source>
</evidence>
<feature type="transmembrane region" description="Helical" evidence="7">
    <location>
        <begin position="111"/>
        <end position="132"/>
    </location>
</feature>
<proteinExistence type="predicted"/>
<feature type="transmembrane region" description="Helical" evidence="7">
    <location>
        <begin position="249"/>
        <end position="269"/>
    </location>
</feature>
<protein>
    <submittedName>
        <fullName evidence="9">MFS transporter</fullName>
    </submittedName>
</protein>
<dbReference type="PANTHER" id="PTHR43124:SF3">
    <property type="entry name" value="CHLORAMPHENICOL EFFLUX PUMP RV0191"/>
    <property type="match status" value="1"/>
</dbReference>
<dbReference type="NCBIfam" id="NF047396">
    <property type="entry name" value="MFS_flip_LtaA"/>
    <property type="match status" value="1"/>
</dbReference>
<dbReference type="SUPFAM" id="SSF103473">
    <property type="entry name" value="MFS general substrate transporter"/>
    <property type="match status" value="1"/>
</dbReference>
<evidence type="ECO:0000313" key="10">
    <source>
        <dbReference type="Proteomes" id="UP000751852"/>
    </source>
</evidence>
<feature type="transmembrane region" description="Helical" evidence="7">
    <location>
        <begin position="21"/>
        <end position="40"/>
    </location>
</feature>
<feature type="transmembrane region" description="Helical" evidence="7">
    <location>
        <begin position="52"/>
        <end position="79"/>
    </location>
</feature>
<feature type="transmembrane region" description="Helical" evidence="7">
    <location>
        <begin position="308"/>
        <end position="331"/>
    </location>
</feature>
<name>A0ABS0T972_9STAP</name>
<evidence type="ECO:0000313" key="9">
    <source>
        <dbReference type="EMBL" id="MBI5975258.1"/>
    </source>
</evidence>
<dbReference type="InterPro" id="IPR020846">
    <property type="entry name" value="MFS_dom"/>
</dbReference>
<dbReference type="EMBL" id="JABANU010000014">
    <property type="protein sequence ID" value="MBI5975258.1"/>
    <property type="molecule type" value="Genomic_DNA"/>
</dbReference>
<comment type="caution">
    <text evidence="9">The sequence shown here is derived from an EMBL/GenBank/DDBJ whole genome shotgun (WGS) entry which is preliminary data.</text>
</comment>
<evidence type="ECO:0000256" key="4">
    <source>
        <dbReference type="ARBA" id="ARBA00022692"/>
    </source>
</evidence>
<feature type="transmembrane region" description="Helical" evidence="7">
    <location>
        <begin position="217"/>
        <end position="237"/>
    </location>
</feature>
<dbReference type="InterPro" id="IPR011701">
    <property type="entry name" value="MFS"/>
</dbReference>
<comment type="subcellular location">
    <subcellularLocation>
        <location evidence="1">Cell membrane</location>
        <topology evidence="1">Multi-pass membrane protein</topology>
    </subcellularLocation>
</comment>
<dbReference type="InterPro" id="IPR050189">
    <property type="entry name" value="MFS_Efflux_Transporters"/>
</dbReference>
<sequence>MERFLCMQSYSSNNYSAHKNFYILLIILFLMELARGMYVLSYLTILPTVTSVAVGITSLAISIHFVADSVSNFVIGFVLKRLGPRIVLVIGFLLALVSLSLVILFPISPIVLLISAVMLGIAVCPIWVIMLASVDERSRGKQMGYVYFAWLSGLLVGMIGMNLLFKVHATHYNFLMALCIAIALILYFFVKVRLTDYNTKNVKQQLKQIVSVTKRHLILFPGILLQGIAISALVPVLPQYALNIVGVSTIEYTFAIIIGAIGCTISMLLLSKLIDSHSTLFMYWVIFIGFMIYGVSIFSLTMITEIHIVWIIAFGIGLLYGLLLPAWNTFMAGFIHSSEQEETWGVINSIQGFGAMIGAFLGGQISQVSSNPIYSFYFATLLILFLALFYGIYFLKRRTKIQH</sequence>
<dbReference type="PROSITE" id="PS50850">
    <property type="entry name" value="MFS"/>
    <property type="match status" value="1"/>
</dbReference>
<dbReference type="PANTHER" id="PTHR43124">
    <property type="entry name" value="PURINE EFFLUX PUMP PBUE"/>
    <property type="match status" value="1"/>
</dbReference>
<dbReference type="InterPro" id="IPR036259">
    <property type="entry name" value="MFS_trans_sf"/>
</dbReference>
<evidence type="ECO:0000256" key="2">
    <source>
        <dbReference type="ARBA" id="ARBA00022448"/>
    </source>
</evidence>
<feature type="transmembrane region" description="Helical" evidence="7">
    <location>
        <begin position="86"/>
        <end position="105"/>
    </location>
</feature>
<feature type="transmembrane region" description="Helical" evidence="7">
    <location>
        <begin position="281"/>
        <end position="302"/>
    </location>
</feature>
<feature type="transmembrane region" description="Helical" evidence="7">
    <location>
        <begin position="343"/>
        <end position="362"/>
    </location>
</feature>
<keyword evidence="2" id="KW-0813">Transport</keyword>
<evidence type="ECO:0000256" key="7">
    <source>
        <dbReference type="SAM" id="Phobius"/>
    </source>
</evidence>
<feature type="transmembrane region" description="Helical" evidence="7">
    <location>
        <begin position="374"/>
        <end position="395"/>
    </location>
</feature>
<keyword evidence="6 7" id="KW-0472">Membrane</keyword>
<dbReference type="Proteomes" id="UP000751852">
    <property type="component" value="Unassembled WGS sequence"/>
</dbReference>
<reference evidence="9 10" key="1">
    <citation type="submission" date="2020-04" db="EMBL/GenBank/DDBJ databases">
        <title>Staphylococcus species from domestic dog.</title>
        <authorList>
            <person name="Paterson G.K."/>
        </authorList>
    </citation>
    <scope>NUCLEOTIDE SEQUENCE [LARGE SCALE GENOMIC DNA]</scope>
    <source>
        <strain evidence="9 10">H16/1A</strain>
    </source>
</reference>
<evidence type="ECO:0000256" key="5">
    <source>
        <dbReference type="ARBA" id="ARBA00022989"/>
    </source>
</evidence>
<dbReference type="Gene3D" id="1.20.1250.20">
    <property type="entry name" value="MFS general substrate transporter like domains"/>
    <property type="match status" value="2"/>
</dbReference>
<gene>
    <name evidence="9" type="ORF">HHH54_06540</name>
</gene>
<dbReference type="Pfam" id="PF07690">
    <property type="entry name" value="MFS_1"/>
    <property type="match status" value="1"/>
</dbReference>